<dbReference type="EMBL" id="CAJJDN010000055">
    <property type="protein sequence ID" value="CAD8090264.1"/>
    <property type="molecule type" value="Genomic_DNA"/>
</dbReference>
<feature type="region of interest" description="Disordered" evidence="1">
    <location>
        <begin position="160"/>
        <end position="209"/>
    </location>
</feature>
<dbReference type="OrthoDB" id="308647at2759"/>
<protein>
    <submittedName>
        <fullName evidence="2">Uncharacterized protein</fullName>
    </submittedName>
</protein>
<organism evidence="2 3">
    <name type="scientific">Paramecium sonneborni</name>
    <dbReference type="NCBI Taxonomy" id="65129"/>
    <lineage>
        <taxon>Eukaryota</taxon>
        <taxon>Sar</taxon>
        <taxon>Alveolata</taxon>
        <taxon>Ciliophora</taxon>
        <taxon>Intramacronucleata</taxon>
        <taxon>Oligohymenophorea</taxon>
        <taxon>Peniculida</taxon>
        <taxon>Parameciidae</taxon>
        <taxon>Paramecium</taxon>
    </lineage>
</organism>
<feature type="compositionally biased region" description="Polar residues" evidence="1">
    <location>
        <begin position="160"/>
        <end position="170"/>
    </location>
</feature>
<feature type="region of interest" description="Disordered" evidence="1">
    <location>
        <begin position="228"/>
        <end position="254"/>
    </location>
</feature>
<feature type="compositionally biased region" description="Polar residues" evidence="1">
    <location>
        <begin position="179"/>
        <end position="190"/>
    </location>
</feature>
<evidence type="ECO:0000313" key="3">
    <source>
        <dbReference type="Proteomes" id="UP000692954"/>
    </source>
</evidence>
<name>A0A8S1NTC4_9CILI</name>
<gene>
    <name evidence="2" type="ORF">PSON_ATCC_30995.1.T0550228</name>
</gene>
<keyword evidence="3" id="KW-1185">Reference proteome</keyword>
<feature type="compositionally biased region" description="Low complexity" evidence="1">
    <location>
        <begin position="232"/>
        <end position="245"/>
    </location>
</feature>
<evidence type="ECO:0000256" key="1">
    <source>
        <dbReference type="SAM" id="MobiDB-lite"/>
    </source>
</evidence>
<proteinExistence type="predicted"/>
<evidence type="ECO:0000313" key="2">
    <source>
        <dbReference type="EMBL" id="CAD8090264.1"/>
    </source>
</evidence>
<feature type="compositionally biased region" description="Basic and acidic residues" evidence="1">
    <location>
        <begin position="193"/>
        <end position="209"/>
    </location>
</feature>
<dbReference type="AlphaFoldDB" id="A0A8S1NTC4"/>
<sequence length="407" mass="46970">MKDQGRYSKLSEEEAAAQFELRKQQIMGNLLEQYESSQKNKKASKIIKPQMNQHEFIVQNPKKQQMKFPKQESKQLKLVKEESPEQNLTPSPESDIEQIEQIQQIVQPTPIEQPPTSFIKCDSGNLKKILLKDIGNIDLEIQRLTIETKDFEMDKLANKSQFSYQSQSTKDVPFRKNPRSNSSQLQQQSKVYYELRQRPSSKESRISDSSYTKKADCFKGIVRSSTQKKLASQQQQNNNISQQKVSSDKIKNQSVNKTVTIESENKEPITITTNKIPQSERKIPRPIIQINRSQSKQDSPLIDKKSTPIKTLMKVQFNSIPVGSNSTKNNSASYFHQHKESYNSQTSLHKNKCVEAQIEEAVQLYNNLKFLMQSKSNVLQIRKDGNQIPRKAVDFFQQKEIARPTLF</sequence>
<comment type="caution">
    <text evidence="2">The sequence shown here is derived from an EMBL/GenBank/DDBJ whole genome shotgun (WGS) entry which is preliminary data.</text>
</comment>
<accession>A0A8S1NTC4</accession>
<reference evidence="2" key="1">
    <citation type="submission" date="2021-01" db="EMBL/GenBank/DDBJ databases">
        <authorList>
            <consortium name="Genoscope - CEA"/>
            <person name="William W."/>
        </authorList>
    </citation>
    <scope>NUCLEOTIDE SEQUENCE</scope>
</reference>
<dbReference type="Proteomes" id="UP000692954">
    <property type="component" value="Unassembled WGS sequence"/>
</dbReference>